<feature type="domain" description="YcxB-like C-terminal" evidence="2">
    <location>
        <begin position="101"/>
        <end position="159"/>
    </location>
</feature>
<feature type="transmembrane region" description="Helical" evidence="1">
    <location>
        <begin position="30"/>
        <end position="48"/>
    </location>
</feature>
<dbReference type="Proteomes" id="UP000501316">
    <property type="component" value="Chromosome"/>
</dbReference>
<protein>
    <recommendedName>
        <fullName evidence="2">YcxB-like C-terminal domain-containing protein</fullName>
    </recommendedName>
</protein>
<gene>
    <name evidence="3" type="ORF">GJQ69_02505</name>
    <name evidence="4" type="ORF">GKP14_01860</name>
</gene>
<feature type="transmembrane region" description="Helical" evidence="1">
    <location>
        <begin position="54"/>
        <end position="72"/>
    </location>
</feature>
<keyword evidence="1" id="KW-1133">Transmembrane helix</keyword>
<name>A0A859DNR0_9FIRM</name>
<reference evidence="4" key="2">
    <citation type="journal article" date="2021" name="Appl. Environ. Microbiol.">
        <title>Adaptability of a Caproate-Producing Bacterium Contributes to Its Dominance in an Anaerobic Fermentation System.</title>
        <authorList>
            <person name="Wang H."/>
            <person name="Gu Y."/>
            <person name="Zhou W."/>
            <person name="Zhao D."/>
            <person name="Qiao Z."/>
            <person name="Zheng J."/>
            <person name="Gao J."/>
            <person name="Chen X."/>
            <person name="Ren C."/>
            <person name="Xu Y."/>
        </authorList>
    </citation>
    <scope>NUCLEOTIDE SEQUENCE</scope>
    <source>
        <strain evidence="4">JNU-WLY1368</strain>
    </source>
</reference>
<keyword evidence="1" id="KW-0472">Membrane</keyword>
<evidence type="ECO:0000313" key="4">
    <source>
        <dbReference type="EMBL" id="QKO29865.1"/>
    </source>
</evidence>
<dbReference type="Proteomes" id="UP000509623">
    <property type="component" value="Chromosome"/>
</dbReference>
<sequence length="171" mass="19306">MENLFVSHIVWSPELYREYVNAVFRKGAKAVALITASVLAAVAVCFFAEQETVPFIVCLVLSVFMFFYTPLLRNTLAKRGYKQQLLVNGGKPREVTTSFSDRIRVTSSNSGESFFDYTQITQINETKNLIILVVQQSIAVVAAKDGFTLGTTETFQQLICQKCPRVKYIYH</sequence>
<dbReference type="Pfam" id="PF14317">
    <property type="entry name" value="YcxB"/>
    <property type="match status" value="1"/>
</dbReference>
<keyword evidence="1" id="KW-0812">Transmembrane</keyword>
<reference evidence="4" key="3">
    <citation type="journal article" date="2022" name="Int. J. Syst. Evol. Microbiol.">
        <title>Caproicibacterium lactatifermentans sp. nov., isolated from pit clay used for the production of Chinese strong aroma-type liquor.</title>
        <authorList>
            <person name="Wang H."/>
            <person name="Gu Y."/>
            <person name="Zhao D."/>
            <person name="Qiao Z."/>
            <person name="Zheng J."/>
            <person name="Gao J."/>
            <person name="Ren C."/>
            <person name="Xu Y."/>
        </authorList>
    </citation>
    <scope>NUCLEOTIDE SEQUENCE</scope>
    <source>
        <strain evidence="4">JNU-WLY1368</strain>
    </source>
</reference>
<evidence type="ECO:0000313" key="3">
    <source>
        <dbReference type="EMBL" id="QKN23458.1"/>
    </source>
</evidence>
<keyword evidence="6" id="KW-1185">Reference proteome</keyword>
<dbReference type="RefSeq" id="WP_086036359.1">
    <property type="nucleotide sequence ID" value="NZ_CP046051.1"/>
</dbReference>
<dbReference type="AlphaFoldDB" id="A0A859DNR0"/>
<evidence type="ECO:0000256" key="1">
    <source>
        <dbReference type="SAM" id="Phobius"/>
    </source>
</evidence>
<accession>A0A859DNR0</accession>
<evidence type="ECO:0000313" key="5">
    <source>
        <dbReference type="Proteomes" id="UP000501316"/>
    </source>
</evidence>
<organism evidence="3 5">
    <name type="scientific">Caproicibacterium lactatifermentans</name>
    <dbReference type="NCBI Taxonomy" id="2666138"/>
    <lineage>
        <taxon>Bacteria</taxon>
        <taxon>Bacillati</taxon>
        <taxon>Bacillota</taxon>
        <taxon>Clostridia</taxon>
        <taxon>Eubacteriales</taxon>
        <taxon>Oscillospiraceae</taxon>
        <taxon>Caproicibacterium</taxon>
    </lineage>
</organism>
<evidence type="ECO:0000313" key="6">
    <source>
        <dbReference type="Proteomes" id="UP000509623"/>
    </source>
</evidence>
<dbReference type="KEGG" id="clf:GJQ69_02505"/>
<dbReference type="EMBL" id="CP046161">
    <property type="protein sequence ID" value="QKO29865.1"/>
    <property type="molecule type" value="Genomic_DNA"/>
</dbReference>
<proteinExistence type="predicted"/>
<dbReference type="EMBL" id="CP046051">
    <property type="protein sequence ID" value="QKN23458.1"/>
    <property type="molecule type" value="Genomic_DNA"/>
</dbReference>
<reference evidence="5 6" key="1">
    <citation type="submission" date="2019-11" db="EMBL/GenBank/DDBJ databases">
        <authorList>
            <person name="Ren C."/>
            <person name="Wang H."/>
            <person name="Xu Y."/>
        </authorList>
    </citation>
    <scope>NUCLEOTIDE SEQUENCE [LARGE SCALE GENOMIC DNA]</scope>
    <source>
        <strain evidence="6">JNU-WLY1368</strain>
        <strain evidence="3 5">LBM 19010</strain>
    </source>
</reference>
<dbReference type="InterPro" id="IPR025588">
    <property type="entry name" value="YcxB-like_C"/>
</dbReference>
<evidence type="ECO:0000259" key="2">
    <source>
        <dbReference type="Pfam" id="PF14317"/>
    </source>
</evidence>